<dbReference type="SUPFAM" id="SSF51261">
    <property type="entry name" value="Duplicated hybrid motif"/>
    <property type="match status" value="1"/>
</dbReference>
<dbReference type="Gene3D" id="2.70.70.10">
    <property type="entry name" value="Glucose Permease (Domain IIA)"/>
    <property type="match status" value="1"/>
</dbReference>
<proteinExistence type="predicted"/>
<evidence type="ECO:0000256" key="1">
    <source>
        <dbReference type="ARBA" id="ARBA00001947"/>
    </source>
</evidence>
<dbReference type="InterPro" id="IPR016047">
    <property type="entry name" value="M23ase_b-sheet_dom"/>
</dbReference>
<evidence type="ECO:0000256" key="4">
    <source>
        <dbReference type="ARBA" id="ARBA00022801"/>
    </source>
</evidence>
<protein>
    <submittedName>
        <fullName evidence="10">Peptidoglycan DD-metalloendopeptidase family protein</fullName>
    </submittedName>
</protein>
<evidence type="ECO:0000256" key="7">
    <source>
        <dbReference type="SAM" id="Coils"/>
    </source>
</evidence>
<dbReference type="Proteomes" id="UP001596456">
    <property type="component" value="Unassembled WGS sequence"/>
</dbReference>
<dbReference type="PANTHER" id="PTHR21666">
    <property type="entry name" value="PEPTIDASE-RELATED"/>
    <property type="match status" value="1"/>
</dbReference>
<keyword evidence="11" id="KW-1185">Reference proteome</keyword>
<comment type="caution">
    <text evidence="10">The sequence shown here is derived from an EMBL/GenBank/DDBJ whole genome shotgun (WGS) entry which is preliminary data.</text>
</comment>
<evidence type="ECO:0000313" key="10">
    <source>
        <dbReference type="EMBL" id="MFC7332357.1"/>
    </source>
</evidence>
<dbReference type="Pfam" id="PF01551">
    <property type="entry name" value="Peptidase_M23"/>
    <property type="match status" value="1"/>
</dbReference>
<sequence length="473" mass="49896">MLSSITRSERIIIVEDDRVRSVVIGPQQRLRPALHLAAAGAVCVGLLAGWLLTVVELRDTRRSVAMLADTGDTLAAQLADSRSRLAVLGGELDTAREALAGVLAGDAELRGTLETVLATLDTAAADPTGKGLRQALTAARAGLEPLALGAGEHLAAAGRSLEQVGQASLEAATRRAQAALTALEMAAADRLGATTGDGTVGDGGLMSVLAETRAEVRQLRMAVAVADARRDEAEQKTAETERRMAAVTDGQVALIGQLSERAELRIGEIESVLRETGIDLNAVLADLESDRFGRGGPLVDIPEAAALAMAPAAGEAMSRLEGLLDRQARLRALFTLLPLAAPLNDFYVSSNFGKRLDPFTNEWAMHTGLDLVSQFRSPVTATAPGEVVFSGWDSGGYGRMVLVDHGFGINTRYAHLDKVMVKAGQSINQGDTVGTLGNTGRSQGPHLHYEVLVDGRPVNPLRFMERGRHVCEG</sequence>
<gene>
    <name evidence="10" type="ORF">ACFQPS_04220</name>
</gene>
<evidence type="ECO:0000259" key="9">
    <source>
        <dbReference type="Pfam" id="PF01551"/>
    </source>
</evidence>
<name>A0ABW2KT94_9PROT</name>
<keyword evidence="4" id="KW-0378">Hydrolase</keyword>
<keyword evidence="8" id="KW-0472">Membrane</keyword>
<evidence type="ECO:0000256" key="3">
    <source>
        <dbReference type="ARBA" id="ARBA00022723"/>
    </source>
</evidence>
<keyword evidence="6" id="KW-0482">Metalloprotease</keyword>
<keyword evidence="5" id="KW-0862">Zinc</keyword>
<keyword evidence="8" id="KW-1133">Transmembrane helix</keyword>
<evidence type="ECO:0000313" key="11">
    <source>
        <dbReference type="Proteomes" id="UP001596456"/>
    </source>
</evidence>
<evidence type="ECO:0000256" key="6">
    <source>
        <dbReference type="ARBA" id="ARBA00023049"/>
    </source>
</evidence>
<evidence type="ECO:0000256" key="8">
    <source>
        <dbReference type="SAM" id="Phobius"/>
    </source>
</evidence>
<feature type="coiled-coil region" evidence="7">
    <location>
        <begin position="216"/>
        <end position="243"/>
    </location>
</feature>
<keyword evidence="3" id="KW-0479">Metal-binding</keyword>
<evidence type="ECO:0000256" key="5">
    <source>
        <dbReference type="ARBA" id="ARBA00022833"/>
    </source>
</evidence>
<feature type="transmembrane region" description="Helical" evidence="8">
    <location>
        <begin position="33"/>
        <end position="52"/>
    </location>
</feature>
<comment type="cofactor">
    <cofactor evidence="1">
        <name>Zn(2+)</name>
        <dbReference type="ChEBI" id="CHEBI:29105"/>
    </cofactor>
</comment>
<organism evidence="10 11">
    <name type="scientific">Rhodocista pekingensis</name>
    <dbReference type="NCBI Taxonomy" id="201185"/>
    <lineage>
        <taxon>Bacteria</taxon>
        <taxon>Pseudomonadati</taxon>
        <taxon>Pseudomonadota</taxon>
        <taxon>Alphaproteobacteria</taxon>
        <taxon>Rhodospirillales</taxon>
        <taxon>Azospirillaceae</taxon>
        <taxon>Rhodocista</taxon>
    </lineage>
</organism>
<dbReference type="EMBL" id="JBHTCM010000005">
    <property type="protein sequence ID" value="MFC7332357.1"/>
    <property type="molecule type" value="Genomic_DNA"/>
</dbReference>
<dbReference type="CDD" id="cd12797">
    <property type="entry name" value="M23_peptidase"/>
    <property type="match status" value="1"/>
</dbReference>
<dbReference type="InterPro" id="IPR011055">
    <property type="entry name" value="Dup_hybrid_motif"/>
</dbReference>
<reference evidence="11" key="1">
    <citation type="journal article" date="2019" name="Int. J. Syst. Evol. Microbiol.">
        <title>The Global Catalogue of Microorganisms (GCM) 10K type strain sequencing project: providing services to taxonomists for standard genome sequencing and annotation.</title>
        <authorList>
            <consortium name="The Broad Institute Genomics Platform"/>
            <consortium name="The Broad Institute Genome Sequencing Center for Infectious Disease"/>
            <person name="Wu L."/>
            <person name="Ma J."/>
        </authorList>
    </citation>
    <scope>NUCLEOTIDE SEQUENCE [LARGE SCALE GENOMIC DNA]</scope>
    <source>
        <strain evidence="11">CGMCC 1.16275</strain>
    </source>
</reference>
<keyword evidence="8" id="KW-0812">Transmembrane</keyword>
<keyword evidence="7" id="KW-0175">Coiled coil</keyword>
<keyword evidence="2" id="KW-0645">Protease</keyword>
<dbReference type="InterPro" id="IPR050570">
    <property type="entry name" value="Cell_wall_metabolism_enzyme"/>
</dbReference>
<dbReference type="RefSeq" id="WP_377356716.1">
    <property type="nucleotide sequence ID" value="NZ_JBHTCM010000005.1"/>
</dbReference>
<accession>A0ABW2KT94</accession>
<feature type="domain" description="M23ase beta-sheet core" evidence="9">
    <location>
        <begin position="365"/>
        <end position="460"/>
    </location>
</feature>
<dbReference type="PANTHER" id="PTHR21666:SF288">
    <property type="entry name" value="CELL DIVISION PROTEIN YTFB"/>
    <property type="match status" value="1"/>
</dbReference>
<evidence type="ECO:0000256" key="2">
    <source>
        <dbReference type="ARBA" id="ARBA00022670"/>
    </source>
</evidence>